<evidence type="ECO:0000256" key="2">
    <source>
        <dbReference type="SAM" id="Phobius"/>
    </source>
</evidence>
<organism evidence="3 4">
    <name type="scientific">Coprinellus micaceus</name>
    <name type="common">Glistening ink-cap mushroom</name>
    <name type="synonym">Coprinus micaceus</name>
    <dbReference type="NCBI Taxonomy" id="71717"/>
    <lineage>
        <taxon>Eukaryota</taxon>
        <taxon>Fungi</taxon>
        <taxon>Dikarya</taxon>
        <taxon>Basidiomycota</taxon>
        <taxon>Agaricomycotina</taxon>
        <taxon>Agaricomycetes</taxon>
        <taxon>Agaricomycetidae</taxon>
        <taxon>Agaricales</taxon>
        <taxon>Agaricineae</taxon>
        <taxon>Psathyrellaceae</taxon>
        <taxon>Coprinellus</taxon>
    </lineage>
</organism>
<accession>A0A4Y7SGI4</accession>
<keyword evidence="4" id="KW-1185">Reference proteome</keyword>
<evidence type="ECO:0000313" key="3">
    <source>
        <dbReference type="EMBL" id="TEB20931.1"/>
    </source>
</evidence>
<feature type="compositionally biased region" description="Basic and acidic residues" evidence="1">
    <location>
        <begin position="137"/>
        <end position="148"/>
    </location>
</feature>
<dbReference type="EMBL" id="QPFP01000128">
    <property type="protein sequence ID" value="TEB20931.1"/>
    <property type="molecule type" value="Genomic_DNA"/>
</dbReference>
<evidence type="ECO:0000313" key="4">
    <source>
        <dbReference type="Proteomes" id="UP000298030"/>
    </source>
</evidence>
<feature type="transmembrane region" description="Helical" evidence="2">
    <location>
        <begin position="361"/>
        <end position="384"/>
    </location>
</feature>
<name>A0A4Y7SGI4_COPMI</name>
<keyword evidence="2" id="KW-0472">Membrane</keyword>
<sequence>MHSGWWSWKESRTHFSAKSDASVALQRVSSALIKIKSLYLSEKVLQSWKDVLLKQRRRIPAHQWAFATVVGDAYPHLRASFKFRSPKEKLRPHRQCSSLPLHCTPLFPVFTTSQNSTIGLVWIGLLAEGSDSDDDEAHERRWRTEQTKRNAANNVGLSPLPPKGAARGAGSSGTGLPATGPTPMCLPDQTHPHHHPFYCLPNSLPAQSGVHYSYAGEARYQRVTVTACMHPSYVTITTDAPVPAPPRTPGACPDPRHGAAHVTAPYHQRGSNGGFRDSPLRLRLDASSFLLLIHLKAYSRPYRTGGMPGVKWDESAQRIPCKHEVERRRRVATEKNPGWGQDSLRPWTTQSRKSHRLSERVWFLELILLGAVGGATGFGVYLFYEG</sequence>
<evidence type="ECO:0000256" key="1">
    <source>
        <dbReference type="SAM" id="MobiDB-lite"/>
    </source>
</evidence>
<reference evidence="3 4" key="1">
    <citation type="journal article" date="2019" name="Nat. Ecol. Evol.">
        <title>Megaphylogeny resolves global patterns of mushroom evolution.</title>
        <authorList>
            <person name="Varga T."/>
            <person name="Krizsan K."/>
            <person name="Foldi C."/>
            <person name="Dima B."/>
            <person name="Sanchez-Garcia M."/>
            <person name="Sanchez-Ramirez S."/>
            <person name="Szollosi G.J."/>
            <person name="Szarkandi J.G."/>
            <person name="Papp V."/>
            <person name="Albert L."/>
            <person name="Andreopoulos W."/>
            <person name="Angelini C."/>
            <person name="Antonin V."/>
            <person name="Barry K.W."/>
            <person name="Bougher N.L."/>
            <person name="Buchanan P."/>
            <person name="Buyck B."/>
            <person name="Bense V."/>
            <person name="Catcheside P."/>
            <person name="Chovatia M."/>
            <person name="Cooper J."/>
            <person name="Damon W."/>
            <person name="Desjardin D."/>
            <person name="Finy P."/>
            <person name="Geml J."/>
            <person name="Haridas S."/>
            <person name="Hughes K."/>
            <person name="Justo A."/>
            <person name="Karasinski D."/>
            <person name="Kautmanova I."/>
            <person name="Kiss B."/>
            <person name="Kocsube S."/>
            <person name="Kotiranta H."/>
            <person name="LaButti K.M."/>
            <person name="Lechner B.E."/>
            <person name="Liimatainen K."/>
            <person name="Lipzen A."/>
            <person name="Lukacs Z."/>
            <person name="Mihaltcheva S."/>
            <person name="Morgado L.N."/>
            <person name="Niskanen T."/>
            <person name="Noordeloos M.E."/>
            <person name="Ohm R.A."/>
            <person name="Ortiz-Santana B."/>
            <person name="Ovrebo C."/>
            <person name="Racz N."/>
            <person name="Riley R."/>
            <person name="Savchenko A."/>
            <person name="Shiryaev A."/>
            <person name="Soop K."/>
            <person name="Spirin V."/>
            <person name="Szebenyi C."/>
            <person name="Tomsovsky M."/>
            <person name="Tulloss R.E."/>
            <person name="Uehling J."/>
            <person name="Grigoriev I.V."/>
            <person name="Vagvolgyi C."/>
            <person name="Papp T."/>
            <person name="Martin F.M."/>
            <person name="Miettinen O."/>
            <person name="Hibbett D.S."/>
            <person name="Nagy L.G."/>
        </authorList>
    </citation>
    <scope>NUCLEOTIDE SEQUENCE [LARGE SCALE GENOMIC DNA]</scope>
    <source>
        <strain evidence="3 4">FP101781</strain>
    </source>
</reference>
<proteinExistence type="predicted"/>
<protein>
    <submittedName>
        <fullName evidence="3">Uncharacterized protein</fullName>
    </submittedName>
</protein>
<keyword evidence="2" id="KW-0812">Transmembrane</keyword>
<keyword evidence="2" id="KW-1133">Transmembrane helix</keyword>
<comment type="caution">
    <text evidence="3">The sequence shown here is derived from an EMBL/GenBank/DDBJ whole genome shotgun (WGS) entry which is preliminary data.</text>
</comment>
<gene>
    <name evidence="3" type="ORF">FA13DRAFT_1779611</name>
</gene>
<feature type="region of interest" description="Disordered" evidence="1">
    <location>
        <begin position="131"/>
        <end position="181"/>
    </location>
</feature>
<dbReference type="Proteomes" id="UP000298030">
    <property type="component" value="Unassembled WGS sequence"/>
</dbReference>
<dbReference type="AlphaFoldDB" id="A0A4Y7SGI4"/>